<name>A0ACB8RRC8_9AGAM</name>
<dbReference type="EMBL" id="MU275932">
    <property type="protein sequence ID" value="KAI0046201.1"/>
    <property type="molecule type" value="Genomic_DNA"/>
</dbReference>
<evidence type="ECO:0000313" key="2">
    <source>
        <dbReference type="Proteomes" id="UP000814033"/>
    </source>
</evidence>
<keyword evidence="2" id="KW-1185">Reference proteome</keyword>
<protein>
    <submittedName>
        <fullName evidence="1">MFS general substrate transporter</fullName>
    </submittedName>
</protein>
<organism evidence="1 2">
    <name type="scientific">Auriscalpium vulgare</name>
    <dbReference type="NCBI Taxonomy" id="40419"/>
    <lineage>
        <taxon>Eukaryota</taxon>
        <taxon>Fungi</taxon>
        <taxon>Dikarya</taxon>
        <taxon>Basidiomycota</taxon>
        <taxon>Agaricomycotina</taxon>
        <taxon>Agaricomycetes</taxon>
        <taxon>Russulales</taxon>
        <taxon>Auriscalpiaceae</taxon>
        <taxon>Auriscalpium</taxon>
    </lineage>
</organism>
<accession>A0ACB8RRC8</accession>
<gene>
    <name evidence="1" type="ORF">FA95DRAFT_1414482</name>
</gene>
<evidence type="ECO:0000313" key="1">
    <source>
        <dbReference type="EMBL" id="KAI0046201.1"/>
    </source>
</evidence>
<sequence length="425" mass="46062">MPVKYRRHDNMQLDFRPRPARGGVHAWMALFGSWLAIAATFGYTFTFAVYQDVYTRADIASSTGVRWIGTIQLFLLLATSLPAGMLHDSGRSCGIITAGSCVFTLSLFMLSHIDLVDYFTFLYIQGIVMGVAAGLVCVPCLAICTDHWGVRSKLAMGIASSGLFVGGTVFPAMLTRFLHNGVSFAWTVRASAFVVLGMLLVANVCIWRSCPRAPPATGATSTSMKELVTDAEYMCVVIAALFMNWGLYFPFVYLQQLVIDHNMDHTFASYTITILCGAAILGCILFAMALYKCRTFSLFAAPAQPCIIVLLFGLPAKTIAGVVVFAVVFGFFAGAWFSQLSPAILSTLSTSTSTRECGVRLGFAFAVSAIAALAGTPIYDAILGSAAPVNWNRSIHFSSMMLAIGMFFCYVALDLRVRRLGTEDM</sequence>
<reference evidence="1" key="2">
    <citation type="journal article" date="2022" name="New Phytol.">
        <title>Evolutionary transition to the ectomycorrhizal habit in the genomes of a hyperdiverse lineage of mushroom-forming fungi.</title>
        <authorList>
            <person name="Looney B."/>
            <person name="Miyauchi S."/>
            <person name="Morin E."/>
            <person name="Drula E."/>
            <person name="Courty P.E."/>
            <person name="Kohler A."/>
            <person name="Kuo A."/>
            <person name="LaButti K."/>
            <person name="Pangilinan J."/>
            <person name="Lipzen A."/>
            <person name="Riley R."/>
            <person name="Andreopoulos W."/>
            <person name="He G."/>
            <person name="Johnson J."/>
            <person name="Nolan M."/>
            <person name="Tritt A."/>
            <person name="Barry K.W."/>
            <person name="Grigoriev I.V."/>
            <person name="Nagy L.G."/>
            <person name="Hibbett D."/>
            <person name="Henrissat B."/>
            <person name="Matheny P.B."/>
            <person name="Labbe J."/>
            <person name="Martin F.M."/>
        </authorList>
    </citation>
    <scope>NUCLEOTIDE SEQUENCE</scope>
    <source>
        <strain evidence="1">FP105234-sp</strain>
    </source>
</reference>
<proteinExistence type="predicted"/>
<comment type="caution">
    <text evidence="1">The sequence shown here is derived from an EMBL/GenBank/DDBJ whole genome shotgun (WGS) entry which is preliminary data.</text>
</comment>
<dbReference type="Proteomes" id="UP000814033">
    <property type="component" value="Unassembled WGS sequence"/>
</dbReference>
<reference evidence="1" key="1">
    <citation type="submission" date="2021-02" db="EMBL/GenBank/DDBJ databases">
        <authorList>
            <consortium name="DOE Joint Genome Institute"/>
            <person name="Ahrendt S."/>
            <person name="Looney B.P."/>
            <person name="Miyauchi S."/>
            <person name="Morin E."/>
            <person name="Drula E."/>
            <person name="Courty P.E."/>
            <person name="Chicoki N."/>
            <person name="Fauchery L."/>
            <person name="Kohler A."/>
            <person name="Kuo A."/>
            <person name="Labutti K."/>
            <person name="Pangilinan J."/>
            <person name="Lipzen A."/>
            <person name="Riley R."/>
            <person name="Andreopoulos W."/>
            <person name="He G."/>
            <person name="Johnson J."/>
            <person name="Barry K.W."/>
            <person name="Grigoriev I.V."/>
            <person name="Nagy L."/>
            <person name="Hibbett D."/>
            <person name="Henrissat B."/>
            <person name="Matheny P.B."/>
            <person name="Labbe J."/>
            <person name="Martin F."/>
        </authorList>
    </citation>
    <scope>NUCLEOTIDE SEQUENCE</scope>
    <source>
        <strain evidence="1">FP105234-sp</strain>
    </source>
</reference>